<dbReference type="Gene3D" id="2.30.42.10">
    <property type="match status" value="1"/>
</dbReference>
<dbReference type="SUPFAM" id="SSF50156">
    <property type="entry name" value="PDZ domain-like"/>
    <property type="match status" value="1"/>
</dbReference>
<evidence type="ECO:0000256" key="1">
    <source>
        <dbReference type="SAM" id="SignalP"/>
    </source>
</evidence>
<dbReference type="SUPFAM" id="SSF52096">
    <property type="entry name" value="ClpP/crotonase"/>
    <property type="match status" value="1"/>
</dbReference>
<dbReference type="Gene3D" id="3.30.750.44">
    <property type="match status" value="1"/>
</dbReference>
<dbReference type="RefSeq" id="WP_169232094.1">
    <property type="nucleotide sequence ID" value="NZ_JABBGF010000003.1"/>
</dbReference>
<dbReference type="GO" id="GO:0008236">
    <property type="term" value="F:serine-type peptidase activity"/>
    <property type="evidence" value="ECO:0007669"/>
    <property type="project" value="InterPro"/>
</dbReference>
<feature type="domain" description="Tail specific protease" evidence="2">
    <location>
        <begin position="349"/>
        <end position="542"/>
    </location>
</feature>
<dbReference type="Pfam" id="PF03572">
    <property type="entry name" value="Peptidase_S41"/>
    <property type="match status" value="1"/>
</dbReference>
<reference evidence="3 4" key="1">
    <citation type="submission" date="2020-04" db="EMBL/GenBank/DDBJ databases">
        <title>Chryseobacterium sp. RJ-7-14 sp. nov., isolated from Jeju soil.</title>
        <authorList>
            <person name="Dahal R.H."/>
            <person name="Chaudhary D.K."/>
        </authorList>
    </citation>
    <scope>NUCLEOTIDE SEQUENCE [LARGE SCALE GENOMIC DNA]</scope>
    <source>
        <strain evidence="3 4">RJ-7-14</strain>
    </source>
</reference>
<organism evidence="3 4">
    <name type="scientific">Chryseobacterium cheonjiense</name>
    <dbReference type="NCBI Taxonomy" id="2728845"/>
    <lineage>
        <taxon>Bacteria</taxon>
        <taxon>Pseudomonadati</taxon>
        <taxon>Bacteroidota</taxon>
        <taxon>Flavobacteriia</taxon>
        <taxon>Flavobacteriales</taxon>
        <taxon>Weeksellaceae</taxon>
        <taxon>Chryseobacterium group</taxon>
        <taxon>Chryseobacterium</taxon>
    </lineage>
</organism>
<feature type="chain" id="PRO_5030704180" evidence="1">
    <location>
        <begin position="19"/>
        <end position="565"/>
    </location>
</feature>
<keyword evidence="4" id="KW-1185">Reference proteome</keyword>
<dbReference type="PANTHER" id="PTHR32060:SF30">
    <property type="entry name" value="CARBOXY-TERMINAL PROCESSING PROTEASE CTPA"/>
    <property type="match status" value="1"/>
</dbReference>
<dbReference type="InterPro" id="IPR005151">
    <property type="entry name" value="Tail-specific_protease"/>
</dbReference>
<name>A0A7Y0A8R2_9FLAO</name>
<evidence type="ECO:0000259" key="2">
    <source>
        <dbReference type="SMART" id="SM00245"/>
    </source>
</evidence>
<dbReference type="Gene3D" id="3.90.226.10">
    <property type="entry name" value="2-enoyl-CoA Hydratase, Chain A, domain 1"/>
    <property type="match status" value="1"/>
</dbReference>
<sequence>MKKYIILFLTFWTPLSFAQTVIKTENSKNPTTEFDQSSKVSLESLNKIGNKKLQQLGIIWGFLKYYHPAISSGKYNWDKELFKIITQLSNAPAEQSNKILTDWIKSFGVFTTQNYPVSENIKMKADLEWITSSGFSKELTDILLKVKNAERKNKNYYVALLPDGNPDFKNENPYSAMMYPDEGYRLLSLYRYWNIIQYYFPYRYAIGRDWKEVLEEFIPKFLSDEDATAYNLTCLELTTRTNDSHAGIYNAVTRHFFGERVLPLEIVFVENKAVVKNYYDEQRGKETGLKIGDIILAINNKPVEKVIEEYSVYLPASNYPTQLRKLSFELLSSNDLTTDIRYVTDGTEKTATLQTYIPDKINYTQKPAAAFKMIDEQTAYINLGTIRSDNFKEIFEKIKDTKGLIIDIRAYPAEFNVYKFGKYLMPHPEKFAKFTIPSIISPGVFSMKEGITVGNNNKDFYPGKIAILVNETTQSSAEYHTMAFRKAPKAKVFGSQTAGADGNVSYFMLPGKISTQITGIGVYTPEGSETQRIGIIPDIEIKPTVEGIKNNKDEVLDKAVEWIKN</sequence>
<dbReference type="PANTHER" id="PTHR32060">
    <property type="entry name" value="TAIL-SPECIFIC PROTEASE"/>
    <property type="match status" value="1"/>
</dbReference>
<dbReference type="GO" id="GO:0007165">
    <property type="term" value="P:signal transduction"/>
    <property type="evidence" value="ECO:0007669"/>
    <property type="project" value="TreeGrafter"/>
</dbReference>
<dbReference type="SMART" id="SM00245">
    <property type="entry name" value="TSPc"/>
    <property type="match status" value="1"/>
</dbReference>
<dbReference type="AlphaFoldDB" id="A0A7Y0A8R2"/>
<gene>
    <name evidence="3" type="ORF">HHL20_15455</name>
</gene>
<protein>
    <submittedName>
        <fullName evidence="3">Peptidase S41</fullName>
    </submittedName>
</protein>
<dbReference type="Proteomes" id="UP000552615">
    <property type="component" value="Unassembled WGS sequence"/>
</dbReference>
<keyword evidence="1" id="KW-0732">Signal</keyword>
<dbReference type="GO" id="GO:0006508">
    <property type="term" value="P:proteolysis"/>
    <property type="evidence" value="ECO:0007669"/>
    <property type="project" value="InterPro"/>
</dbReference>
<evidence type="ECO:0000313" key="4">
    <source>
        <dbReference type="Proteomes" id="UP000552615"/>
    </source>
</evidence>
<evidence type="ECO:0000313" key="3">
    <source>
        <dbReference type="EMBL" id="NML58745.1"/>
    </source>
</evidence>
<comment type="caution">
    <text evidence="3">The sequence shown here is derived from an EMBL/GenBank/DDBJ whole genome shotgun (WGS) entry which is preliminary data.</text>
</comment>
<feature type="signal peptide" evidence="1">
    <location>
        <begin position="1"/>
        <end position="18"/>
    </location>
</feature>
<proteinExistence type="predicted"/>
<dbReference type="CDD" id="cd07562">
    <property type="entry name" value="Peptidase_S41_TRI"/>
    <property type="match status" value="1"/>
</dbReference>
<dbReference type="EMBL" id="JABBGF010000003">
    <property type="protein sequence ID" value="NML58745.1"/>
    <property type="molecule type" value="Genomic_DNA"/>
</dbReference>
<accession>A0A7Y0A8R2</accession>
<dbReference type="GO" id="GO:0030288">
    <property type="term" value="C:outer membrane-bounded periplasmic space"/>
    <property type="evidence" value="ECO:0007669"/>
    <property type="project" value="TreeGrafter"/>
</dbReference>
<dbReference type="GO" id="GO:0004175">
    <property type="term" value="F:endopeptidase activity"/>
    <property type="evidence" value="ECO:0007669"/>
    <property type="project" value="TreeGrafter"/>
</dbReference>
<dbReference type="InterPro" id="IPR036034">
    <property type="entry name" value="PDZ_sf"/>
</dbReference>
<dbReference type="InterPro" id="IPR029045">
    <property type="entry name" value="ClpP/crotonase-like_dom_sf"/>
</dbReference>